<evidence type="ECO:0000256" key="4">
    <source>
        <dbReference type="PROSITE-ProRule" id="PRU10007"/>
    </source>
</evidence>
<dbReference type="Gene3D" id="3.40.309.10">
    <property type="entry name" value="Aldehyde Dehydrogenase, Chain A, domain 2"/>
    <property type="match status" value="1"/>
</dbReference>
<comment type="caution">
    <text evidence="7">The sequence shown here is derived from an EMBL/GenBank/DDBJ whole genome shotgun (WGS) entry which is preliminary data.</text>
</comment>
<name>A0A372L6Z4_9BACI</name>
<dbReference type="Pfam" id="PF00171">
    <property type="entry name" value="Aldedh"/>
    <property type="match status" value="1"/>
</dbReference>
<dbReference type="RefSeq" id="WP_117324543.1">
    <property type="nucleotide sequence ID" value="NZ_QVTD01000026.1"/>
</dbReference>
<protein>
    <submittedName>
        <fullName evidence="7">Aldehyde dehydrogenase family protein</fullName>
    </submittedName>
</protein>
<feature type="domain" description="Aldehyde dehydrogenase" evidence="6">
    <location>
        <begin position="16"/>
        <end position="477"/>
    </location>
</feature>
<keyword evidence="3" id="KW-0520">NAD</keyword>
<evidence type="ECO:0000256" key="5">
    <source>
        <dbReference type="RuleBase" id="RU003345"/>
    </source>
</evidence>
<gene>
    <name evidence="7" type="ORF">D0466_21470</name>
</gene>
<dbReference type="PANTHER" id="PTHR42986">
    <property type="entry name" value="BENZALDEHYDE DEHYDROGENASE YFMT"/>
    <property type="match status" value="1"/>
</dbReference>
<keyword evidence="2 5" id="KW-0560">Oxidoreductase</keyword>
<dbReference type="InterPro" id="IPR016163">
    <property type="entry name" value="Ald_DH_C"/>
</dbReference>
<dbReference type="AlphaFoldDB" id="A0A372L6Z4"/>
<dbReference type="SUPFAM" id="SSF53720">
    <property type="entry name" value="ALDH-like"/>
    <property type="match status" value="1"/>
</dbReference>
<evidence type="ECO:0000313" key="7">
    <source>
        <dbReference type="EMBL" id="RFU60423.1"/>
    </source>
</evidence>
<dbReference type="FunFam" id="3.40.309.10:FF:000009">
    <property type="entry name" value="Aldehyde dehydrogenase A"/>
    <property type="match status" value="1"/>
</dbReference>
<dbReference type="OrthoDB" id="9762913at2"/>
<comment type="similarity">
    <text evidence="1 5">Belongs to the aldehyde dehydrogenase family.</text>
</comment>
<dbReference type="PANTHER" id="PTHR42986:SF1">
    <property type="entry name" value="BENZALDEHYDE DEHYDROGENASE YFMT"/>
    <property type="match status" value="1"/>
</dbReference>
<reference evidence="7 8" key="1">
    <citation type="submission" date="2018-08" db="EMBL/GenBank/DDBJ databases">
        <title>Bacillus chawlae sp. nov., Bacillus glennii sp. nov., and Bacillus saganii sp. nov. Isolated from the Vehicle Assembly Building at Kennedy Space Center where the Viking Spacecraft were Assembled.</title>
        <authorList>
            <person name="Seuylemezian A."/>
            <person name="Vaishampayan P."/>
        </authorList>
    </citation>
    <scope>NUCLEOTIDE SEQUENCE [LARGE SCALE GENOMIC DNA]</scope>
    <source>
        <strain evidence="7 8">V44-8</strain>
    </source>
</reference>
<dbReference type="InterPro" id="IPR016161">
    <property type="entry name" value="Ald_DH/histidinol_DH"/>
</dbReference>
<sequence length="488" mass="53554">MENFKNFAKQYINGEWVEGNGQNFIDVLNPFDNSKLYSVKTVTTADIDKAMSSAEAAQKNWAKTSPEERIQVLRKVMDYLKNHQDEIIDIYTSETGGTILAANIALQITYEELEESIKMADEVNLVKDIPAYTEGKVNHIYRVPLGVITSISPFNFPMNLSIRTIAPAIALGNAVVHKPDVATGITGGVILTRAFEEAGLPAGVLNLLLTDPKTDGTGDYLLEHPIPRFISFTGSTGVGRHVGEIAGRNLKKVALELGGNNPFVVLSDADVERAVDAAIFGKFVHQGQICMIVNRIIVHKNLAEEFTNKFVERAKALPYGDPKNPDTVVGPLINERQLQKAQAVIEEAKKAGVKLALEGKREGNVLTPYVFVGVQNDSELAQTELFSPIAMIITADSDDEAIKMASETEYGLTSTIFSKDLEKAERYALQIDSGSTHVNDQSVNAQPDIPFGGNKASGVGRYGNPWLVEEFTTTKWVSVQKVYREYPF</sequence>
<accession>A0A372L6Z4</accession>
<organism evidence="7 8">
    <name type="scientific">Peribacillus glennii</name>
    <dbReference type="NCBI Taxonomy" id="2303991"/>
    <lineage>
        <taxon>Bacteria</taxon>
        <taxon>Bacillati</taxon>
        <taxon>Bacillota</taxon>
        <taxon>Bacilli</taxon>
        <taxon>Bacillales</taxon>
        <taxon>Bacillaceae</taxon>
        <taxon>Peribacillus</taxon>
    </lineage>
</organism>
<keyword evidence="8" id="KW-1185">Reference proteome</keyword>
<dbReference type="Gene3D" id="3.40.605.10">
    <property type="entry name" value="Aldehyde Dehydrogenase, Chain A, domain 1"/>
    <property type="match status" value="1"/>
</dbReference>
<dbReference type="EMBL" id="QVTD01000026">
    <property type="protein sequence ID" value="RFU60423.1"/>
    <property type="molecule type" value="Genomic_DNA"/>
</dbReference>
<evidence type="ECO:0000256" key="2">
    <source>
        <dbReference type="ARBA" id="ARBA00023002"/>
    </source>
</evidence>
<dbReference type="PROSITE" id="PS00687">
    <property type="entry name" value="ALDEHYDE_DEHYDR_GLU"/>
    <property type="match status" value="1"/>
</dbReference>
<evidence type="ECO:0000256" key="3">
    <source>
        <dbReference type="ARBA" id="ARBA00023027"/>
    </source>
</evidence>
<feature type="active site" evidence="4">
    <location>
        <position position="256"/>
    </location>
</feature>
<dbReference type="InterPro" id="IPR015590">
    <property type="entry name" value="Aldehyde_DH_dom"/>
</dbReference>
<dbReference type="GO" id="GO:0016620">
    <property type="term" value="F:oxidoreductase activity, acting on the aldehyde or oxo group of donors, NAD or NADP as acceptor"/>
    <property type="evidence" value="ECO:0007669"/>
    <property type="project" value="InterPro"/>
</dbReference>
<evidence type="ECO:0000313" key="8">
    <source>
        <dbReference type="Proteomes" id="UP000262939"/>
    </source>
</evidence>
<dbReference type="InterPro" id="IPR016162">
    <property type="entry name" value="Ald_DH_N"/>
</dbReference>
<proteinExistence type="inferred from homology"/>
<evidence type="ECO:0000256" key="1">
    <source>
        <dbReference type="ARBA" id="ARBA00009986"/>
    </source>
</evidence>
<dbReference type="InterPro" id="IPR029510">
    <property type="entry name" value="Ald_DH_CS_GLU"/>
</dbReference>
<dbReference type="Proteomes" id="UP000262939">
    <property type="component" value="Unassembled WGS sequence"/>
</dbReference>
<evidence type="ECO:0000259" key="6">
    <source>
        <dbReference type="Pfam" id="PF00171"/>
    </source>
</evidence>